<dbReference type="AlphaFoldDB" id="A0A6A4H1C0"/>
<gene>
    <name evidence="4" type="ORF">BT96DRAFT_319175</name>
</gene>
<organism evidence="4 5">
    <name type="scientific">Gymnopus androsaceus JB14</name>
    <dbReference type="NCBI Taxonomy" id="1447944"/>
    <lineage>
        <taxon>Eukaryota</taxon>
        <taxon>Fungi</taxon>
        <taxon>Dikarya</taxon>
        <taxon>Basidiomycota</taxon>
        <taxon>Agaricomycotina</taxon>
        <taxon>Agaricomycetes</taxon>
        <taxon>Agaricomycetidae</taxon>
        <taxon>Agaricales</taxon>
        <taxon>Marasmiineae</taxon>
        <taxon>Omphalotaceae</taxon>
        <taxon>Gymnopus</taxon>
    </lineage>
</organism>
<evidence type="ECO:0000313" key="4">
    <source>
        <dbReference type="EMBL" id="KAE9391135.1"/>
    </source>
</evidence>
<evidence type="ECO:0000313" key="5">
    <source>
        <dbReference type="Proteomes" id="UP000799118"/>
    </source>
</evidence>
<evidence type="ECO:0000256" key="1">
    <source>
        <dbReference type="SAM" id="MobiDB-lite"/>
    </source>
</evidence>
<keyword evidence="3" id="KW-0732">Signal</keyword>
<feature type="region of interest" description="Disordered" evidence="1">
    <location>
        <begin position="189"/>
        <end position="211"/>
    </location>
</feature>
<accession>A0A6A4H1C0</accession>
<keyword evidence="2" id="KW-0472">Membrane</keyword>
<feature type="transmembrane region" description="Helical" evidence="2">
    <location>
        <begin position="220"/>
        <end position="239"/>
    </location>
</feature>
<proteinExistence type="predicted"/>
<name>A0A6A4H1C0_9AGAR</name>
<dbReference type="EMBL" id="ML769635">
    <property type="protein sequence ID" value="KAE9391135.1"/>
    <property type="molecule type" value="Genomic_DNA"/>
</dbReference>
<protein>
    <submittedName>
        <fullName evidence="4">Uncharacterized protein</fullName>
    </submittedName>
</protein>
<evidence type="ECO:0000256" key="3">
    <source>
        <dbReference type="SAM" id="SignalP"/>
    </source>
</evidence>
<evidence type="ECO:0000256" key="2">
    <source>
        <dbReference type="SAM" id="Phobius"/>
    </source>
</evidence>
<keyword evidence="2" id="KW-0812">Transmembrane</keyword>
<keyword evidence="5" id="KW-1185">Reference proteome</keyword>
<keyword evidence="2" id="KW-1133">Transmembrane helix</keyword>
<reference evidence="4" key="1">
    <citation type="journal article" date="2019" name="Environ. Microbiol.">
        <title>Fungal ecological strategies reflected in gene transcription - a case study of two litter decomposers.</title>
        <authorList>
            <person name="Barbi F."/>
            <person name="Kohler A."/>
            <person name="Barry K."/>
            <person name="Baskaran P."/>
            <person name="Daum C."/>
            <person name="Fauchery L."/>
            <person name="Ihrmark K."/>
            <person name="Kuo A."/>
            <person name="LaButti K."/>
            <person name="Lipzen A."/>
            <person name="Morin E."/>
            <person name="Grigoriev I.V."/>
            <person name="Henrissat B."/>
            <person name="Lindahl B."/>
            <person name="Martin F."/>
        </authorList>
    </citation>
    <scope>NUCLEOTIDE SEQUENCE</scope>
    <source>
        <strain evidence="4">JB14</strain>
    </source>
</reference>
<dbReference type="Proteomes" id="UP000799118">
    <property type="component" value="Unassembled WGS sequence"/>
</dbReference>
<feature type="chain" id="PRO_5025629215" evidence="3">
    <location>
        <begin position="24"/>
        <end position="240"/>
    </location>
</feature>
<sequence length="240" mass="23983">MKSGIQSFAVLFGLFSGLDSVAALPQASVTLFEFVSVGPVIGTQFAEPLGTASDGSVTTFLLENIMTTSTSILVGSSTEAVTATLTGIETVMVSASGWAQSNFPTSTAADSTQLGGGVDCFFTASASGECVQEEVLDDGSTSTRTLTGAVTTDVFAISTGTLPSTAPTTVSQSTVSTLSTSVQQSTVTALSTTPSSTTSAPTSATSNAATSRMMHSGGKWSMVAVAAVGGMMIGASTLLF</sequence>
<feature type="signal peptide" evidence="3">
    <location>
        <begin position="1"/>
        <end position="23"/>
    </location>
</feature>
<dbReference type="OrthoDB" id="2962003at2759"/>